<evidence type="ECO:0000313" key="3">
    <source>
        <dbReference type="Proteomes" id="UP000662747"/>
    </source>
</evidence>
<evidence type="ECO:0000313" key="2">
    <source>
        <dbReference type="EMBL" id="QSQ22338.1"/>
    </source>
</evidence>
<evidence type="ECO:0008006" key="4">
    <source>
        <dbReference type="Google" id="ProtNLM"/>
    </source>
</evidence>
<dbReference type="RefSeq" id="WP_206723915.1">
    <property type="nucleotide sequence ID" value="NZ_CP071090.1"/>
</dbReference>
<name>A0ABX7NUF3_9BACT</name>
<dbReference type="EMBL" id="CP071090">
    <property type="protein sequence ID" value="QSQ22338.1"/>
    <property type="molecule type" value="Genomic_DNA"/>
</dbReference>
<reference evidence="2 3" key="1">
    <citation type="submission" date="2021-02" db="EMBL/GenBank/DDBJ databases">
        <title>De Novo genome assembly of isolated myxobacteria.</title>
        <authorList>
            <person name="Stevens D.C."/>
        </authorList>
    </citation>
    <scope>NUCLEOTIDE SEQUENCE [LARGE SCALE GENOMIC DNA]</scope>
    <source>
        <strain evidence="3">SCPEA02</strain>
    </source>
</reference>
<evidence type="ECO:0000256" key="1">
    <source>
        <dbReference type="SAM" id="SignalP"/>
    </source>
</evidence>
<dbReference type="Proteomes" id="UP000662747">
    <property type="component" value="Chromosome"/>
</dbReference>
<organism evidence="2 3">
    <name type="scientific">Pyxidicoccus parkwayensis</name>
    <dbReference type="NCBI Taxonomy" id="2813578"/>
    <lineage>
        <taxon>Bacteria</taxon>
        <taxon>Pseudomonadati</taxon>
        <taxon>Myxococcota</taxon>
        <taxon>Myxococcia</taxon>
        <taxon>Myxococcales</taxon>
        <taxon>Cystobacterineae</taxon>
        <taxon>Myxococcaceae</taxon>
        <taxon>Pyxidicoccus</taxon>
    </lineage>
</organism>
<protein>
    <recommendedName>
        <fullName evidence="4">Lipoprotein</fullName>
    </recommendedName>
</protein>
<feature type="signal peptide" evidence="1">
    <location>
        <begin position="1"/>
        <end position="19"/>
    </location>
</feature>
<sequence length="265" mass="29810">MRPLLLLLLSVMWNAVAHAQGEDSRPAPVQGWEPAYDAHIRAEAAKVPALRTLPEARMSDFCPRWAELEPGARLQFYADLLYAISGPESGRDRRVMFNETRIRDRVTRRQVVDSVTRRPLLSEGLLQLSYADMDGYPPAEGLGCRFDWEADRTAFAQDLATSAGARTFLSSHPERSLLNPYTQLTCGVHVLNTLVRRFPEDDFRAAAGRYWSTMRPKRKAHAQVVQALQARESACFQEAPAAWTIMAALVESWTELSPALTRTKP</sequence>
<keyword evidence="1" id="KW-0732">Signal</keyword>
<gene>
    <name evidence="2" type="ORF">JY651_45680</name>
</gene>
<feature type="chain" id="PRO_5045501979" description="Lipoprotein" evidence="1">
    <location>
        <begin position="20"/>
        <end position="265"/>
    </location>
</feature>
<keyword evidence="3" id="KW-1185">Reference proteome</keyword>
<proteinExistence type="predicted"/>
<accession>A0ABX7NUF3</accession>